<accession>A0A2P2DEM5</accession>
<dbReference type="Pfam" id="PF04299">
    <property type="entry name" value="FMN_bind_2"/>
    <property type="match status" value="1"/>
</dbReference>
<dbReference type="EMBL" id="BFAZ01000009">
    <property type="protein sequence ID" value="GBF43085.1"/>
    <property type="molecule type" value="Genomic_DNA"/>
</dbReference>
<protein>
    <submittedName>
        <fullName evidence="1">PaiB transcriptional regulator</fullName>
    </submittedName>
</protein>
<evidence type="ECO:0000313" key="2">
    <source>
        <dbReference type="Proteomes" id="UP000245206"/>
    </source>
</evidence>
<evidence type="ECO:0000313" key="1">
    <source>
        <dbReference type="EMBL" id="GBF43085.1"/>
    </source>
</evidence>
<dbReference type="PANTHER" id="PTHR35802:SF1">
    <property type="entry name" value="PROTEASE SYNTHASE AND SPORULATION PROTEIN PAI 2"/>
    <property type="match status" value="1"/>
</dbReference>
<dbReference type="SUPFAM" id="SSF50475">
    <property type="entry name" value="FMN-binding split barrel"/>
    <property type="match status" value="1"/>
</dbReference>
<organism evidence="1 2">
    <name type="scientific">Leptospira ellinghausenii</name>
    <dbReference type="NCBI Taxonomy" id="1917822"/>
    <lineage>
        <taxon>Bacteria</taxon>
        <taxon>Pseudomonadati</taxon>
        <taxon>Spirochaetota</taxon>
        <taxon>Spirochaetia</taxon>
        <taxon>Leptospirales</taxon>
        <taxon>Leptospiraceae</taxon>
        <taxon>Leptospira</taxon>
    </lineage>
</organism>
<name>A0A2P2DEM5_9LEPT</name>
<dbReference type="OrthoDB" id="9794948at2"/>
<dbReference type="RefSeq" id="WP_108960078.1">
    <property type="nucleotide sequence ID" value="NZ_BFAZ01000009.1"/>
</dbReference>
<gene>
    <name evidence="1" type="primary">paiB</name>
    <name evidence="1" type="ORF">LPTSP2_23810</name>
</gene>
<proteinExistence type="predicted"/>
<sequence>MYIPENFRMESSSILHFVKENAFGILVSNVDGKMEATHLPLLLSEDQKFLIGHFAKPNPQKHSLNQEVLCIFPGPHSYISPSWYETNRSVPTWNYTTVHIKGILTYMEDPLEIQNSLKTLVQTFESNDSSYKLSEVDKDYLIGLQKGIVPFRIQITEMEGKKKLSQNHSMERRLRVIENLERMPGENEKAIAKLMRQSLDQNS</sequence>
<reference evidence="2" key="1">
    <citation type="journal article" date="2019" name="Microbiol. Immunol.">
        <title>Molecular and phenotypic characterization of Leptospira johnsonii sp. nov., Leptospira ellinghausenii sp. nov. and Leptospira ryugenii sp. nov. isolated from soil and water in Japan.</title>
        <authorList>
            <person name="Masuzawa T."/>
            <person name="Saito M."/>
            <person name="Nakao R."/>
            <person name="Nikaido Y."/>
            <person name="Matsumoto M."/>
            <person name="Ogawa M."/>
            <person name="Yokoyama M."/>
            <person name="Hidaka Y."/>
            <person name="Tomita J."/>
            <person name="Sakakibara K."/>
            <person name="Suzuki K."/>
            <person name="Yasuda S."/>
            <person name="Sato H."/>
            <person name="Yamaguchi M."/>
            <person name="Yoshida S.I."/>
            <person name="Koizumi N."/>
            <person name="Kawamura Y."/>
        </authorList>
    </citation>
    <scope>NUCLEOTIDE SEQUENCE [LARGE SCALE GENOMIC DNA]</scope>
    <source>
        <strain evidence="2">E18</strain>
    </source>
</reference>
<dbReference type="PIRSF" id="PIRSF010372">
    <property type="entry name" value="PaiB"/>
    <property type="match status" value="1"/>
</dbReference>
<dbReference type="Proteomes" id="UP000245206">
    <property type="component" value="Unassembled WGS sequence"/>
</dbReference>
<dbReference type="InterPro" id="IPR012349">
    <property type="entry name" value="Split_barrel_FMN-bd"/>
</dbReference>
<dbReference type="PANTHER" id="PTHR35802">
    <property type="entry name" value="PROTEASE SYNTHASE AND SPORULATION PROTEIN PAI 2"/>
    <property type="match status" value="1"/>
</dbReference>
<dbReference type="InterPro" id="IPR007396">
    <property type="entry name" value="TR_PAI2-type"/>
</dbReference>
<dbReference type="Gene3D" id="2.30.110.10">
    <property type="entry name" value="Electron Transport, Fmn-binding Protein, Chain A"/>
    <property type="match status" value="1"/>
</dbReference>
<keyword evidence="2" id="KW-1185">Reference proteome</keyword>
<comment type="caution">
    <text evidence="1">The sequence shown here is derived from an EMBL/GenBank/DDBJ whole genome shotgun (WGS) entry which is preliminary data.</text>
</comment>
<dbReference type="AlphaFoldDB" id="A0A2P2DEM5"/>